<dbReference type="Pfam" id="PF01399">
    <property type="entry name" value="PCI"/>
    <property type="match status" value="1"/>
</dbReference>
<reference evidence="5" key="1">
    <citation type="submission" date="2023-03" db="EMBL/GenBank/DDBJ databases">
        <authorList>
            <person name="Steffen K."/>
            <person name="Cardenas P."/>
        </authorList>
    </citation>
    <scope>NUCLEOTIDE SEQUENCE</scope>
</reference>
<comment type="similarity">
    <text evidence="1">Belongs to the proteasome subunit S9 family.</text>
</comment>
<dbReference type="FunFam" id="1.25.40.570:FF:000016">
    <property type="entry name" value="26S proteasome regulatory subunit"/>
    <property type="match status" value="1"/>
</dbReference>
<dbReference type="SMART" id="SM00753">
    <property type="entry name" value="PAM"/>
    <property type="match status" value="1"/>
</dbReference>
<evidence type="ECO:0000313" key="5">
    <source>
        <dbReference type="EMBL" id="CAI8005776.1"/>
    </source>
</evidence>
<comment type="caution">
    <text evidence="5">The sequence shown here is derived from an EMBL/GenBank/DDBJ whole genome shotgun (WGS) entry which is preliminary data.</text>
</comment>
<evidence type="ECO:0000256" key="3">
    <source>
        <dbReference type="ARBA" id="ARBA00062507"/>
    </source>
</evidence>
<dbReference type="Pfam" id="PF18055">
    <property type="entry name" value="RPN6_N"/>
    <property type="match status" value="1"/>
</dbReference>
<dbReference type="PROSITE" id="PS50250">
    <property type="entry name" value="PCI"/>
    <property type="match status" value="1"/>
</dbReference>
<dbReference type="InterPro" id="IPR040780">
    <property type="entry name" value="Rpn6_C_helix"/>
</dbReference>
<dbReference type="PANTHER" id="PTHR10678">
    <property type="entry name" value="26S PROTEASOME NON-ATPASE REGULATORY SUBUNIT 11/COP9 SIGNALOSOME COMPLEX SUBUNIT 2"/>
    <property type="match status" value="1"/>
</dbReference>
<comment type="subunit">
    <text evidence="3">Component of the lid subcomplex of the 19S proteasome regulatory particle complex (also named PA700 complex). The 26S proteasome consists of a 20S proteasome core and two 19S regulatory subunits.</text>
</comment>
<keyword evidence="2 5" id="KW-0647">Proteasome</keyword>
<dbReference type="AlphaFoldDB" id="A0AA35R7Y1"/>
<gene>
    <name evidence="5" type="ORF">GBAR_LOCUS4392</name>
</gene>
<accession>A0AA35R7Y1</accession>
<dbReference type="Pfam" id="PF18503">
    <property type="entry name" value="RPN6_C_helix"/>
    <property type="match status" value="1"/>
</dbReference>
<dbReference type="InterPro" id="IPR050871">
    <property type="entry name" value="26S_Proteasome/COP9_Components"/>
</dbReference>
<dbReference type="Gene3D" id="1.25.40.570">
    <property type="match status" value="1"/>
</dbReference>
<dbReference type="SUPFAM" id="SSF46785">
    <property type="entry name" value="Winged helix' DNA-binding domain"/>
    <property type="match status" value="1"/>
</dbReference>
<dbReference type="InterPro" id="IPR036390">
    <property type="entry name" value="WH_DNA-bd_sf"/>
</dbReference>
<dbReference type="Proteomes" id="UP001174909">
    <property type="component" value="Unassembled WGS sequence"/>
</dbReference>
<evidence type="ECO:0000313" key="6">
    <source>
        <dbReference type="Proteomes" id="UP001174909"/>
    </source>
</evidence>
<name>A0AA35R7Y1_GEOBA</name>
<evidence type="ECO:0000259" key="4">
    <source>
        <dbReference type="PROSITE" id="PS50250"/>
    </source>
</evidence>
<dbReference type="EMBL" id="CASHTH010000635">
    <property type="protein sequence ID" value="CAI8005776.1"/>
    <property type="molecule type" value="Genomic_DNA"/>
</dbReference>
<dbReference type="InterPro" id="IPR040773">
    <property type="entry name" value="Rpn6_N"/>
</dbReference>
<protein>
    <submittedName>
        <fullName evidence="5">26S proteasome non-ATPase regulatory subunit 11A</fullName>
    </submittedName>
</protein>
<evidence type="ECO:0000256" key="2">
    <source>
        <dbReference type="ARBA" id="ARBA00022942"/>
    </source>
</evidence>
<organism evidence="5 6">
    <name type="scientific">Geodia barretti</name>
    <name type="common">Barrett's horny sponge</name>
    <dbReference type="NCBI Taxonomy" id="519541"/>
    <lineage>
        <taxon>Eukaryota</taxon>
        <taxon>Metazoa</taxon>
        <taxon>Porifera</taxon>
        <taxon>Demospongiae</taxon>
        <taxon>Heteroscleromorpha</taxon>
        <taxon>Tetractinellida</taxon>
        <taxon>Astrophorina</taxon>
        <taxon>Geodiidae</taxon>
        <taxon>Geodia</taxon>
    </lineage>
</organism>
<evidence type="ECO:0000256" key="1">
    <source>
        <dbReference type="ARBA" id="ARBA00007454"/>
    </source>
</evidence>
<dbReference type="GO" id="GO:0000502">
    <property type="term" value="C:proteasome complex"/>
    <property type="evidence" value="ECO:0007669"/>
    <property type="project" value="UniProtKB-KW"/>
</dbReference>
<feature type="domain" description="PCI" evidence="4">
    <location>
        <begin position="229"/>
        <end position="397"/>
    </location>
</feature>
<sequence length="427" mass="47585">MASVAASSAAALLQRSEALLDEKKINEAVDILNRLVDAEVEEEGREEAVKIKEQAILLLGKVLAKHSFAEELGELVVKTRNMIGNFSKAKAAKLIRDLVDRFLDMKSSTGREVELCQQCIDWAKTENRVFLRQALEARLVALYVDRDADKQALTIAGPLLKELKKIDDKALLVEVQLMESKAYQKLDNITRSRAALTSAKTTANGIYCPPRLQSALDLQSGVLHAEEKDFKTAYSYFYEAFEGYDSVDSPMAITALKYMLLCKIMLGIPEDVQSVVSGKMALKYSGIELEVMQNIAKACRSKSISELERVVEEHRQHVSADPIVKSHLEALNSALLEKNLLQIIEPYSKVEVQHVAREIKLPQDEVERKLSRLILDKSLNGILDQGQGVLIVYENSGSDQTYSTGLEVISRMGKVVDSLYSQTKQLP</sequence>
<dbReference type="InterPro" id="IPR000717">
    <property type="entry name" value="PCI_dom"/>
</dbReference>
<proteinExistence type="inferred from homology"/>
<dbReference type="SMART" id="SM00088">
    <property type="entry name" value="PINT"/>
    <property type="match status" value="1"/>
</dbReference>
<keyword evidence="6" id="KW-1185">Reference proteome</keyword>